<dbReference type="VEuPathDB" id="ToxoDB:EMH_0024990"/>
<accession>U6KII4</accession>
<dbReference type="InterPro" id="IPR005162">
    <property type="entry name" value="Retrotrans_gag_dom"/>
</dbReference>
<feature type="region of interest" description="Disordered" evidence="1">
    <location>
        <begin position="104"/>
        <end position="156"/>
    </location>
</feature>
<protein>
    <recommendedName>
        <fullName evidence="2">Retrotransposon gag domain-containing protein</fullName>
    </recommendedName>
</protein>
<dbReference type="GeneID" id="25377368"/>
<dbReference type="CDD" id="cd00303">
    <property type="entry name" value="retropepsin_like"/>
    <property type="match status" value="1"/>
</dbReference>
<feature type="compositionally biased region" description="Basic and acidic residues" evidence="1">
    <location>
        <begin position="110"/>
        <end position="121"/>
    </location>
</feature>
<evidence type="ECO:0000256" key="1">
    <source>
        <dbReference type="SAM" id="MobiDB-lite"/>
    </source>
</evidence>
<sequence>MQAFRDALRCMFIPRSAREQAMEELRKLKQGKLSIERYIEKYQSLVKRSPMVAAEPHCNWFIVGLSPVVRQTVTGWATDKGMRGKNVDLVDMVEYLRRMEKKNATSTALAEKEEGGPRNDPDLDLMDIGTGNTKPAKHGTRGGYLKGSPEIMAAPTDPPRVNSVLVQVRIKGQDLMALLDTGCEVDMISEAATRRCSLPVYSLAQCLSLRFADGRQDTGSGKTMGIKCSISSKTGHIPMTRDVFVGPVPHYIILGMPWVTQRKAQMRSPDDAIEVIPPGSDERVHLSALAM</sequence>
<dbReference type="Pfam" id="PF13650">
    <property type="entry name" value="Asp_protease_2"/>
    <property type="match status" value="1"/>
</dbReference>
<dbReference type="Pfam" id="PF03732">
    <property type="entry name" value="Retrotrans_gag"/>
    <property type="match status" value="1"/>
</dbReference>
<feature type="domain" description="Retrotransposon gag" evidence="2">
    <location>
        <begin position="3"/>
        <end position="65"/>
    </location>
</feature>
<dbReference type="PANTHER" id="PTHR15503:SF22">
    <property type="entry name" value="TRANSPOSON TY3-I GAG POLYPROTEIN"/>
    <property type="match status" value="1"/>
</dbReference>
<dbReference type="Proteomes" id="UP000030744">
    <property type="component" value="Unassembled WGS sequence"/>
</dbReference>
<gene>
    <name evidence="3" type="ORF">EMH_0024990</name>
</gene>
<evidence type="ECO:0000313" key="4">
    <source>
        <dbReference type="Proteomes" id="UP000030744"/>
    </source>
</evidence>
<dbReference type="SUPFAM" id="SSF50630">
    <property type="entry name" value="Acid proteases"/>
    <property type="match status" value="1"/>
</dbReference>
<dbReference type="RefSeq" id="XP_013357835.1">
    <property type="nucleotide sequence ID" value="XM_013502381.1"/>
</dbReference>
<dbReference type="PANTHER" id="PTHR15503">
    <property type="entry name" value="LDOC1 RELATED"/>
    <property type="match status" value="1"/>
</dbReference>
<name>U6KII4_9EIME</name>
<dbReference type="InterPro" id="IPR032567">
    <property type="entry name" value="RTL1-rel"/>
</dbReference>
<dbReference type="OrthoDB" id="5535068at2759"/>
<evidence type="ECO:0000259" key="2">
    <source>
        <dbReference type="Pfam" id="PF03732"/>
    </source>
</evidence>
<keyword evidence="4" id="KW-1185">Reference proteome</keyword>
<evidence type="ECO:0000313" key="3">
    <source>
        <dbReference type="EMBL" id="CDJ35273.1"/>
    </source>
</evidence>
<reference evidence="3" key="1">
    <citation type="submission" date="2013-10" db="EMBL/GenBank/DDBJ databases">
        <title>Genomic analysis of the causative agents of coccidiosis in chickens.</title>
        <authorList>
            <person name="Reid A.J."/>
            <person name="Blake D."/>
            <person name="Billington K."/>
            <person name="Browne H."/>
            <person name="Dunn M."/>
            <person name="Hung S."/>
            <person name="Kawahara F."/>
            <person name="Miranda-Saavedra D."/>
            <person name="Mourier T."/>
            <person name="Nagra H."/>
            <person name="Otto T.D."/>
            <person name="Rawlings N."/>
            <person name="Sanchez A."/>
            <person name="Sanders M."/>
            <person name="Subramaniam C."/>
            <person name="Tay Y."/>
            <person name="Dear P."/>
            <person name="Doerig C."/>
            <person name="Gruber A."/>
            <person name="Parkinson J."/>
            <person name="Shirley M."/>
            <person name="Wan K.L."/>
            <person name="Berriman M."/>
            <person name="Tomley F."/>
            <person name="Pain A."/>
        </authorList>
    </citation>
    <scope>NUCLEOTIDE SEQUENCE [LARGE SCALE GENOMIC DNA]</scope>
    <source>
        <strain evidence="3">Houghton</strain>
    </source>
</reference>
<dbReference type="AlphaFoldDB" id="U6KII4"/>
<dbReference type="EMBL" id="HG688063">
    <property type="protein sequence ID" value="CDJ35273.1"/>
    <property type="molecule type" value="Genomic_DNA"/>
</dbReference>
<organism evidence="3 4">
    <name type="scientific">Eimeria mitis</name>
    <dbReference type="NCBI Taxonomy" id="44415"/>
    <lineage>
        <taxon>Eukaryota</taxon>
        <taxon>Sar</taxon>
        <taxon>Alveolata</taxon>
        <taxon>Apicomplexa</taxon>
        <taxon>Conoidasida</taxon>
        <taxon>Coccidia</taxon>
        <taxon>Eucoccidiorida</taxon>
        <taxon>Eimeriorina</taxon>
        <taxon>Eimeriidae</taxon>
        <taxon>Eimeria</taxon>
    </lineage>
</organism>
<proteinExistence type="predicted"/>
<dbReference type="InterPro" id="IPR021109">
    <property type="entry name" value="Peptidase_aspartic_dom_sf"/>
</dbReference>
<reference evidence="3" key="2">
    <citation type="submission" date="2013-10" db="EMBL/GenBank/DDBJ databases">
        <authorList>
            <person name="Aslett M."/>
        </authorList>
    </citation>
    <scope>NUCLEOTIDE SEQUENCE [LARGE SCALE GENOMIC DNA]</scope>
    <source>
        <strain evidence="3">Houghton</strain>
    </source>
</reference>
<dbReference type="Gene3D" id="2.40.70.10">
    <property type="entry name" value="Acid Proteases"/>
    <property type="match status" value="1"/>
</dbReference>